<evidence type="ECO:0000256" key="1">
    <source>
        <dbReference type="SAM" id="Phobius"/>
    </source>
</evidence>
<evidence type="ECO:0000313" key="3">
    <source>
        <dbReference type="Proteomes" id="UP000053171"/>
    </source>
</evidence>
<gene>
    <name evidence="2" type="ORF">AN277_0201290</name>
</gene>
<accession>A0A199NV81</accession>
<keyword evidence="1" id="KW-0812">Transmembrane</keyword>
<evidence type="ECO:0000313" key="2">
    <source>
        <dbReference type="EMBL" id="OAX52626.1"/>
    </source>
</evidence>
<evidence type="ECO:0008006" key="4">
    <source>
        <dbReference type="Google" id="ProtNLM"/>
    </source>
</evidence>
<keyword evidence="3" id="KW-1185">Reference proteome</keyword>
<feature type="transmembrane region" description="Helical" evidence="1">
    <location>
        <begin position="63"/>
        <end position="82"/>
    </location>
</feature>
<sequence length="227" mass="24138">MEPTGAAVAGSGRVWDDVGMATRYLREEGATLRSRPMLVLVVLVELVLAGLLISVTVHDGAAAGLRAAGPCAFLGYLIWWFLAWPCVRLSQEEITVVNPARTHRLGYADLIDVQTRYGLHLVTRHRRIQAVGAPAGGAATAVWGQRTAHMPDDPHLGFRGQGASLMPSDLRSTASGRAAEVIRGHWQERLEAGTLRGEEAEPVSTANTAQLVILLVLAAAAAAGLLL</sequence>
<proteinExistence type="predicted"/>
<dbReference type="EMBL" id="LJBJ02000002">
    <property type="protein sequence ID" value="OAX52626.1"/>
    <property type="molecule type" value="Genomic_DNA"/>
</dbReference>
<dbReference type="AlphaFoldDB" id="A0A199NV81"/>
<feature type="transmembrane region" description="Helical" evidence="1">
    <location>
        <begin position="37"/>
        <end position="57"/>
    </location>
</feature>
<reference evidence="2" key="1">
    <citation type="submission" date="2016-06" db="EMBL/GenBank/DDBJ databases">
        <title>Identification of putative biosynthetic pathways for the production of bioactive secondary metabolites by the marine actinomycete Kocuria kristinae RUTW2-3.</title>
        <authorList>
            <person name="Waterworth S.C."/>
            <person name="Walmsley T.A."/>
            <person name="Matongo T."/>
            <person name="Davies-Coleman M.T."/>
            <person name="Dorrington R.A."/>
        </authorList>
    </citation>
    <scope>NUCLEOTIDE SEQUENCE [LARGE SCALE GENOMIC DNA]</scope>
    <source>
        <strain evidence="2">RUTW2-3</strain>
    </source>
</reference>
<dbReference type="Proteomes" id="UP000053171">
    <property type="component" value="Unassembled WGS sequence"/>
</dbReference>
<keyword evidence="1" id="KW-0472">Membrane</keyword>
<comment type="caution">
    <text evidence="2">The sequence shown here is derived from an EMBL/GenBank/DDBJ whole genome shotgun (WGS) entry which is preliminary data.</text>
</comment>
<feature type="transmembrane region" description="Helical" evidence="1">
    <location>
        <begin position="206"/>
        <end position="226"/>
    </location>
</feature>
<keyword evidence="1" id="KW-1133">Transmembrane helix</keyword>
<protein>
    <recommendedName>
        <fullName evidence="4">PH domain-containing protein</fullName>
    </recommendedName>
</protein>
<name>A0A199NV81_9MICC</name>
<organism evidence="2 3">
    <name type="scientific">Rothia kristinae</name>
    <dbReference type="NCBI Taxonomy" id="37923"/>
    <lineage>
        <taxon>Bacteria</taxon>
        <taxon>Bacillati</taxon>
        <taxon>Actinomycetota</taxon>
        <taxon>Actinomycetes</taxon>
        <taxon>Micrococcales</taxon>
        <taxon>Micrococcaceae</taxon>
        <taxon>Rothia</taxon>
    </lineage>
</organism>